<dbReference type="PROSITE" id="PS51273">
    <property type="entry name" value="GATASE_TYPE_1"/>
    <property type="match status" value="1"/>
</dbReference>
<dbReference type="Proteomes" id="UP000808337">
    <property type="component" value="Unassembled WGS sequence"/>
</dbReference>
<evidence type="ECO:0000256" key="7">
    <source>
        <dbReference type="ARBA" id="ARBA00022962"/>
    </source>
</evidence>
<evidence type="ECO:0000256" key="4">
    <source>
        <dbReference type="ARBA" id="ARBA00022598"/>
    </source>
</evidence>
<dbReference type="GO" id="GO:0005829">
    <property type="term" value="C:cytosol"/>
    <property type="evidence" value="ECO:0007669"/>
    <property type="project" value="TreeGrafter"/>
</dbReference>
<comment type="similarity">
    <text evidence="2">Belongs to the CTP synthase family.</text>
</comment>
<dbReference type="GO" id="GO:0003883">
    <property type="term" value="F:CTP synthase activity"/>
    <property type="evidence" value="ECO:0007669"/>
    <property type="project" value="UniProtKB-EC"/>
</dbReference>
<dbReference type="GO" id="GO:0005524">
    <property type="term" value="F:ATP binding"/>
    <property type="evidence" value="ECO:0007669"/>
    <property type="project" value="UniProtKB-KW"/>
</dbReference>
<dbReference type="SUPFAM" id="SSF52317">
    <property type="entry name" value="Class I glutamine amidotransferase-like"/>
    <property type="match status" value="1"/>
</dbReference>
<dbReference type="InterPro" id="IPR029062">
    <property type="entry name" value="Class_I_gatase-like"/>
</dbReference>
<gene>
    <name evidence="11" type="ORF">IPP15_08365</name>
</gene>
<dbReference type="Pfam" id="PF00117">
    <property type="entry name" value="GATase"/>
    <property type="match status" value="1"/>
</dbReference>
<comment type="catalytic activity">
    <reaction evidence="9">
        <text>UTP + L-glutamine + ATP + H2O = CTP + L-glutamate + ADP + phosphate + 2 H(+)</text>
        <dbReference type="Rhea" id="RHEA:26426"/>
        <dbReference type="ChEBI" id="CHEBI:15377"/>
        <dbReference type="ChEBI" id="CHEBI:15378"/>
        <dbReference type="ChEBI" id="CHEBI:29985"/>
        <dbReference type="ChEBI" id="CHEBI:30616"/>
        <dbReference type="ChEBI" id="CHEBI:37563"/>
        <dbReference type="ChEBI" id="CHEBI:43474"/>
        <dbReference type="ChEBI" id="CHEBI:46398"/>
        <dbReference type="ChEBI" id="CHEBI:58359"/>
        <dbReference type="ChEBI" id="CHEBI:456216"/>
        <dbReference type="EC" id="6.3.4.2"/>
    </reaction>
</comment>
<accession>A0A9D7SSC0</accession>
<evidence type="ECO:0000256" key="5">
    <source>
        <dbReference type="ARBA" id="ARBA00022741"/>
    </source>
</evidence>
<comment type="pathway">
    <text evidence="1">Pyrimidine metabolism; CTP biosynthesis via de novo pathway; CTP from UDP: step 2/2.</text>
</comment>
<dbReference type="InterPro" id="IPR017926">
    <property type="entry name" value="GATASE"/>
</dbReference>
<keyword evidence="5" id="KW-0547">Nucleotide-binding</keyword>
<keyword evidence="6" id="KW-0067">ATP-binding</keyword>
<feature type="domain" description="Glutamine amidotransferase" evidence="10">
    <location>
        <begin position="30"/>
        <end position="229"/>
    </location>
</feature>
<dbReference type="GO" id="GO:0042802">
    <property type="term" value="F:identical protein binding"/>
    <property type="evidence" value="ECO:0007669"/>
    <property type="project" value="TreeGrafter"/>
</dbReference>
<dbReference type="EC" id="6.3.4.2" evidence="3"/>
<dbReference type="PANTHER" id="PTHR11550:SF0">
    <property type="entry name" value="CTP SYNTHASE-RELATED"/>
    <property type="match status" value="1"/>
</dbReference>
<keyword evidence="7" id="KW-0315">Glutamine amidotransferase</keyword>
<reference evidence="11 12" key="1">
    <citation type="submission" date="2020-10" db="EMBL/GenBank/DDBJ databases">
        <title>Connecting structure to function with the recovery of over 1000 high-quality activated sludge metagenome-assembled genomes encoding full-length rRNA genes using long-read sequencing.</title>
        <authorList>
            <person name="Singleton C.M."/>
            <person name="Petriglieri F."/>
            <person name="Kristensen J.M."/>
            <person name="Kirkegaard R.H."/>
            <person name="Michaelsen T.Y."/>
            <person name="Andersen M.H."/>
            <person name="Karst S.M."/>
            <person name="Dueholm M.S."/>
            <person name="Nielsen P.H."/>
            <person name="Albertsen M."/>
        </authorList>
    </citation>
    <scope>NUCLEOTIDE SEQUENCE [LARGE SCALE GENOMIC DNA]</scope>
    <source>
        <strain evidence="11">Ribe_18-Q3-R11-54_MAXAC.273</strain>
    </source>
</reference>
<keyword evidence="4" id="KW-0436">Ligase</keyword>
<dbReference type="Gene3D" id="3.40.50.880">
    <property type="match status" value="1"/>
</dbReference>
<dbReference type="GO" id="GO:0019856">
    <property type="term" value="P:pyrimidine nucleobase biosynthetic process"/>
    <property type="evidence" value="ECO:0007669"/>
    <property type="project" value="TreeGrafter"/>
</dbReference>
<dbReference type="EMBL" id="JADKGY010000006">
    <property type="protein sequence ID" value="MBK9982425.1"/>
    <property type="molecule type" value="Genomic_DNA"/>
</dbReference>
<evidence type="ECO:0000256" key="2">
    <source>
        <dbReference type="ARBA" id="ARBA00007533"/>
    </source>
</evidence>
<keyword evidence="11" id="KW-0378">Hydrolase</keyword>
<dbReference type="InterPro" id="IPR004468">
    <property type="entry name" value="CTP_synthase"/>
</dbReference>
<dbReference type="AlphaFoldDB" id="A0A9D7SSC0"/>
<evidence type="ECO:0000313" key="11">
    <source>
        <dbReference type="EMBL" id="MBK9982425.1"/>
    </source>
</evidence>
<dbReference type="NCBIfam" id="NF004836">
    <property type="entry name" value="PRK06186.1"/>
    <property type="match status" value="1"/>
</dbReference>
<evidence type="ECO:0000259" key="10">
    <source>
        <dbReference type="Pfam" id="PF00117"/>
    </source>
</evidence>
<dbReference type="PANTHER" id="PTHR11550">
    <property type="entry name" value="CTP SYNTHASE"/>
    <property type="match status" value="1"/>
</dbReference>
<proteinExistence type="inferred from homology"/>
<organism evidence="11 12">
    <name type="scientific">Candidatus Opimibacter skivensis</name>
    <dbReference type="NCBI Taxonomy" id="2982028"/>
    <lineage>
        <taxon>Bacteria</taxon>
        <taxon>Pseudomonadati</taxon>
        <taxon>Bacteroidota</taxon>
        <taxon>Saprospiria</taxon>
        <taxon>Saprospirales</taxon>
        <taxon>Saprospiraceae</taxon>
        <taxon>Candidatus Opimibacter</taxon>
    </lineage>
</organism>
<evidence type="ECO:0000313" key="12">
    <source>
        <dbReference type="Proteomes" id="UP000808337"/>
    </source>
</evidence>
<protein>
    <recommendedName>
        <fullName evidence="3">CTP synthase (glutamine hydrolyzing)</fullName>
        <ecNumber evidence="3">6.3.4.2</ecNumber>
    </recommendedName>
</protein>
<evidence type="ECO:0000256" key="3">
    <source>
        <dbReference type="ARBA" id="ARBA00012291"/>
    </source>
</evidence>
<name>A0A9D7SSC0_9BACT</name>
<comment type="caution">
    <text evidence="11">The sequence shown here is derived from an EMBL/GenBank/DDBJ whole genome shotgun (WGS) entry which is preliminary data.</text>
</comment>
<evidence type="ECO:0000256" key="1">
    <source>
        <dbReference type="ARBA" id="ARBA00005171"/>
    </source>
</evidence>
<evidence type="ECO:0000256" key="6">
    <source>
        <dbReference type="ARBA" id="ARBA00022840"/>
    </source>
</evidence>
<keyword evidence="8" id="KW-0665">Pyrimidine biosynthesis</keyword>
<sequence>MASRSIGAKPRAKKIVILGDFNPHYHTHLAVNETIIHLSNTFNNEVAFEWIDTDKFEIENDFNTYSGLWIASGSPYKDMNNVLHAIKYARENNIPTFGNCGGFQHMLIEYARNVCGLLYADSEETNPESKEIIISKLTCSLVGQQEEISIDRSSLLFSLIGETNLTGKYHCNYALNPIYIPLLESNGMRMTATNPEGDIRAFEVPSHPFYIGTLFQPALTSTDDEISPILMGFTKLVLVSK</sequence>
<dbReference type="GO" id="GO:0006241">
    <property type="term" value="P:CTP biosynthetic process"/>
    <property type="evidence" value="ECO:0007669"/>
    <property type="project" value="TreeGrafter"/>
</dbReference>
<dbReference type="GO" id="GO:0016787">
    <property type="term" value="F:hydrolase activity"/>
    <property type="evidence" value="ECO:0007669"/>
    <property type="project" value="UniProtKB-KW"/>
</dbReference>
<evidence type="ECO:0000256" key="9">
    <source>
        <dbReference type="ARBA" id="ARBA00047781"/>
    </source>
</evidence>
<evidence type="ECO:0000256" key="8">
    <source>
        <dbReference type="ARBA" id="ARBA00022975"/>
    </source>
</evidence>